<dbReference type="Proteomes" id="UP001220256">
    <property type="component" value="Unassembled WGS sequence"/>
</dbReference>
<proteinExistence type="predicted"/>
<evidence type="ECO:0000256" key="1">
    <source>
        <dbReference type="SAM" id="MobiDB-lite"/>
    </source>
</evidence>
<gene>
    <name evidence="2" type="ORF">N7505_007683</name>
</gene>
<evidence type="ECO:0000313" key="3">
    <source>
        <dbReference type="Proteomes" id="UP001220256"/>
    </source>
</evidence>
<name>A0ABQ8WE37_PENCH</name>
<comment type="caution">
    <text evidence="2">The sequence shown here is derived from an EMBL/GenBank/DDBJ whole genome shotgun (WGS) entry which is preliminary data.</text>
</comment>
<reference evidence="2 3" key="1">
    <citation type="journal article" date="2023" name="IMA Fungus">
        <title>Comparative genomic study of the Penicillium genus elucidates a diverse pangenome and 15 lateral gene transfer events.</title>
        <authorList>
            <person name="Petersen C."/>
            <person name="Sorensen T."/>
            <person name="Nielsen M.R."/>
            <person name="Sondergaard T.E."/>
            <person name="Sorensen J.L."/>
            <person name="Fitzpatrick D.A."/>
            <person name="Frisvad J.C."/>
            <person name="Nielsen K.L."/>
        </authorList>
    </citation>
    <scope>NUCLEOTIDE SEQUENCE [LARGE SCALE GENOMIC DNA]</scope>
    <source>
        <strain evidence="2 3">IBT 3361</strain>
    </source>
</reference>
<organism evidence="2 3">
    <name type="scientific">Penicillium chrysogenum</name>
    <name type="common">Penicillium notatum</name>
    <dbReference type="NCBI Taxonomy" id="5076"/>
    <lineage>
        <taxon>Eukaryota</taxon>
        <taxon>Fungi</taxon>
        <taxon>Dikarya</taxon>
        <taxon>Ascomycota</taxon>
        <taxon>Pezizomycotina</taxon>
        <taxon>Eurotiomycetes</taxon>
        <taxon>Eurotiomycetidae</taxon>
        <taxon>Eurotiales</taxon>
        <taxon>Aspergillaceae</taxon>
        <taxon>Penicillium</taxon>
        <taxon>Penicillium chrysogenum species complex</taxon>
    </lineage>
</organism>
<evidence type="ECO:0000313" key="2">
    <source>
        <dbReference type="EMBL" id="KAJ5264890.1"/>
    </source>
</evidence>
<protein>
    <submittedName>
        <fullName evidence="2">Uncharacterized protein</fullName>
    </submittedName>
</protein>
<accession>A0ABQ8WE37</accession>
<dbReference type="EMBL" id="JAPVEB010000004">
    <property type="protein sequence ID" value="KAJ5264890.1"/>
    <property type="molecule type" value="Genomic_DNA"/>
</dbReference>
<sequence>MWLAAGPTARGDDTLIRRKQPNLTDYDRGPHPHMNFLVKIIQCQTTAYHASMNYGIFWSAHSDQNSN</sequence>
<keyword evidence="3" id="KW-1185">Reference proteome</keyword>
<feature type="region of interest" description="Disordered" evidence="1">
    <location>
        <begin position="1"/>
        <end position="29"/>
    </location>
</feature>